<dbReference type="AlphaFoldDB" id="A0A699XNN2"/>
<reference evidence="1" key="1">
    <citation type="journal article" date="2019" name="Sci. Rep.">
        <title>Draft genome of Tanacetum cinerariifolium, the natural source of mosquito coil.</title>
        <authorList>
            <person name="Yamashiro T."/>
            <person name="Shiraishi A."/>
            <person name="Satake H."/>
            <person name="Nakayama K."/>
        </authorList>
    </citation>
    <scope>NUCLEOTIDE SEQUENCE</scope>
</reference>
<feature type="non-terminal residue" evidence="1">
    <location>
        <position position="1"/>
    </location>
</feature>
<name>A0A699XNN2_TANCI</name>
<organism evidence="1">
    <name type="scientific">Tanacetum cinerariifolium</name>
    <name type="common">Dalmatian daisy</name>
    <name type="synonym">Chrysanthemum cinerariifolium</name>
    <dbReference type="NCBI Taxonomy" id="118510"/>
    <lineage>
        <taxon>Eukaryota</taxon>
        <taxon>Viridiplantae</taxon>
        <taxon>Streptophyta</taxon>
        <taxon>Embryophyta</taxon>
        <taxon>Tracheophyta</taxon>
        <taxon>Spermatophyta</taxon>
        <taxon>Magnoliopsida</taxon>
        <taxon>eudicotyledons</taxon>
        <taxon>Gunneridae</taxon>
        <taxon>Pentapetalae</taxon>
        <taxon>asterids</taxon>
        <taxon>campanulids</taxon>
        <taxon>Asterales</taxon>
        <taxon>Asteraceae</taxon>
        <taxon>Asteroideae</taxon>
        <taxon>Anthemideae</taxon>
        <taxon>Anthemidinae</taxon>
        <taxon>Tanacetum</taxon>
    </lineage>
</organism>
<protein>
    <submittedName>
        <fullName evidence="1">Uncharacterized protein</fullName>
    </submittedName>
</protein>
<evidence type="ECO:0000313" key="1">
    <source>
        <dbReference type="EMBL" id="GFD61662.1"/>
    </source>
</evidence>
<proteinExistence type="predicted"/>
<comment type="caution">
    <text evidence="1">The sequence shown here is derived from an EMBL/GenBank/DDBJ whole genome shotgun (WGS) entry which is preliminary data.</text>
</comment>
<dbReference type="EMBL" id="BKCJ011898587">
    <property type="protein sequence ID" value="GFD61662.1"/>
    <property type="molecule type" value="Genomic_DNA"/>
</dbReference>
<sequence>GACVATSCVAAKFSVVAVDVSGRAGVPEADVSGKVGVAAKFGVASDDGSG</sequence>
<gene>
    <name evidence="1" type="ORF">Tci_933631</name>
</gene>
<accession>A0A699XNN2</accession>